<evidence type="ECO:0000313" key="11">
    <source>
        <dbReference type="Proteomes" id="UP000321046"/>
    </source>
</evidence>
<evidence type="ECO:0000256" key="9">
    <source>
        <dbReference type="PROSITE-ProRule" id="PRU10125"/>
    </source>
</evidence>
<keyword evidence="5 8" id="KW-0457">Lysine biosynthesis</keyword>
<dbReference type="InterPro" id="IPR001653">
    <property type="entry name" value="DAP_epimerase_DapF"/>
</dbReference>
<feature type="active site" description="Proton acceptor" evidence="8">
    <location>
        <position position="205"/>
    </location>
</feature>
<dbReference type="OrthoDB" id="9805408at2"/>
<feature type="active site" description="Proton donor" evidence="8">
    <location>
        <position position="70"/>
    </location>
</feature>
<feature type="binding site" evidence="8">
    <location>
        <position position="179"/>
    </location>
    <ligand>
        <name>substrate</name>
    </ligand>
</feature>
<feature type="binding site" evidence="8">
    <location>
        <position position="146"/>
    </location>
    <ligand>
        <name>substrate</name>
    </ligand>
</feature>
<dbReference type="InterPro" id="IPR018510">
    <property type="entry name" value="DAP_epimerase_AS"/>
</dbReference>
<evidence type="ECO:0000256" key="2">
    <source>
        <dbReference type="ARBA" id="ARBA00010219"/>
    </source>
</evidence>
<sequence length="269" mass="29242">MTDFAKFHGLGNDFIVVEQSVEAWTPQRVQAICDRHLGVGADGVLVLERRGEDRLRMVVFNQDGSRPQMCGNGVRCAAAYAQSRWKMGDRLTVESDAGPRPCEITPGEQPGSWQVNVAMGPATIGERDTLHVEDHAFTYTPVDMGNPHAVIFAFPGDRVVDLAGEAANAGHPDFDQGVNLEFVEARGDEWRTSVYERGVGRTRACGTGACAVAAAIWHRGLAPAESPVVVALPGGRLTIETRQGQIWMQGPAEHVFTGMYRNIRSNEDA</sequence>
<dbReference type="SUPFAM" id="SSF54506">
    <property type="entry name" value="Diaminopimelate epimerase-like"/>
    <property type="match status" value="2"/>
</dbReference>
<evidence type="ECO:0000256" key="4">
    <source>
        <dbReference type="ARBA" id="ARBA00022605"/>
    </source>
</evidence>
<keyword evidence="6 8" id="KW-0413">Isomerase</keyword>
<comment type="subcellular location">
    <subcellularLocation>
        <location evidence="8">Cytoplasm</location>
    </subcellularLocation>
</comment>
<evidence type="ECO:0000256" key="6">
    <source>
        <dbReference type="ARBA" id="ARBA00023235"/>
    </source>
</evidence>
<comment type="similarity">
    <text evidence="2 8">Belongs to the diaminopimelate epimerase family.</text>
</comment>
<evidence type="ECO:0000256" key="8">
    <source>
        <dbReference type="HAMAP-Rule" id="MF_00197"/>
    </source>
</evidence>
<dbReference type="PANTHER" id="PTHR31689:SF0">
    <property type="entry name" value="DIAMINOPIMELATE EPIMERASE"/>
    <property type="match status" value="1"/>
</dbReference>
<comment type="pathway">
    <text evidence="1 8">Amino-acid biosynthesis; L-lysine biosynthesis via DAP pathway; DL-2,6-diaminopimelate from LL-2,6-diaminopimelate: step 1/1.</text>
</comment>
<dbReference type="EMBL" id="VOSL01000044">
    <property type="protein sequence ID" value="TXD36444.1"/>
    <property type="molecule type" value="Genomic_DNA"/>
</dbReference>
<keyword evidence="8" id="KW-0963">Cytoplasm</keyword>
<dbReference type="UniPathway" id="UPA00034">
    <property type="reaction ID" value="UER00025"/>
</dbReference>
<reference evidence="10 11" key="1">
    <citation type="submission" date="2019-08" db="EMBL/GenBank/DDBJ databases">
        <title>Bradymonadales sp. TMQ2.</title>
        <authorList>
            <person name="Liang Q."/>
        </authorList>
    </citation>
    <scope>NUCLEOTIDE SEQUENCE [LARGE SCALE GENOMIC DNA]</scope>
    <source>
        <strain evidence="10 11">TMQ2</strain>
    </source>
</reference>
<comment type="subunit">
    <text evidence="8">Homodimer.</text>
</comment>
<dbReference type="PANTHER" id="PTHR31689">
    <property type="entry name" value="DIAMINOPIMELATE EPIMERASE, CHLOROPLASTIC"/>
    <property type="match status" value="1"/>
</dbReference>
<organism evidence="10 11">
    <name type="scientific">Lujinxingia vulgaris</name>
    <dbReference type="NCBI Taxonomy" id="2600176"/>
    <lineage>
        <taxon>Bacteria</taxon>
        <taxon>Deltaproteobacteria</taxon>
        <taxon>Bradymonadales</taxon>
        <taxon>Lujinxingiaceae</taxon>
        <taxon>Lujinxingia</taxon>
    </lineage>
</organism>
<dbReference type="EC" id="5.1.1.7" evidence="3 8"/>
<dbReference type="GO" id="GO:0009089">
    <property type="term" value="P:lysine biosynthetic process via diaminopimelate"/>
    <property type="evidence" value="ECO:0007669"/>
    <property type="project" value="UniProtKB-UniRule"/>
</dbReference>
<comment type="caution">
    <text evidence="10">The sequence shown here is derived from an EMBL/GenBank/DDBJ whole genome shotgun (WGS) entry which is preliminary data.</text>
</comment>
<dbReference type="GO" id="GO:0008837">
    <property type="term" value="F:diaminopimelate epimerase activity"/>
    <property type="evidence" value="ECO:0007669"/>
    <property type="project" value="UniProtKB-UniRule"/>
</dbReference>
<feature type="binding site" evidence="8">
    <location>
        <begin position="196"/>
        <end position="197"/>
    </location>
    <ligand>
        <name>substrate</name>
    </ligand>
</feature>
<dbReference type="NCBIfam" id="TIGR00652">
    <property type="entry name" value="DapF"/>
    <property type="match status" value="1"/>
</dbReference>
<comment type="caution">
    <text evidence="8">Lacks conserved residue(s) required for the propagation of feature annotation.</text>
</comment>
<comment type="catalytic activity">
    <reaction evidence="7 8">
        <text>(2S,6S)-2,6-diaminopimelate = meso-2,6-diaminopimelate</text>
        <dbReference type="Rhea" id="RHEA:15393"/>
        <dbReference type="ChEBI" id="CHEBI:57609"/>
        <dbReference type="ChEBI" id="CHEBI:57791"/>
        <dbReference type="EC" id="5.1.1.7"/>
    </reaction>
</comment>
<gene>
    <name evidence="8 10" type="primary">dapF</name>
    <name evidence="10" type="ORF">FRC96_10215</name>
</gene>
<dbReference type="AlphaFoldDB" id="A0A5C6X3Y9"/>
<evidence type="ECO:0000256" key="7">
    <source>
        <dbReference type="ARBA" id="ARBA00051712"/>
    </source>
</evidence>
<keyword evidence="4 8" id="KW-0028">Amino-acid biosynthesis</keyword>
<evidence type="ECO:0000313" key="10">
    <source>
        <dbReference type="EMBL" id="TXD36444.1"/>
    </source>
</evidence>
<dbReference type="Pfam" id="PF01678">
    <property type="entry name" value="DAP_epimerase"/>
    <property type="match status" value="2"/>
</dbReference>
<protein>
    <recommendedName>
        <fullName evidence="3 8">Diaminopimelate epimerase</fullName>
        <shortName evidence="8">DAP epimerase</shortName>
        <ecNumber evidence="3 8">5.1.1.7</ecNumber>
    </recommendedName>
    <alternativeName>
        <fullName evidence="8">PLP-independent amino acid racemase</fullName>
    </alternativeName>
</protein>
<accession>A0A5C6X3Y9</accession>
<feature type="binding site" evidence="8">
    <location>
        <position position="12"/>
    </location>
    <ligand>
        <name>substrate</name>
    </ligand>
</feature>
<dbReference type="GO" id="GO:0005829">
    <property type="term" value="C:cytosol"/>
    <property type="evidence" value="ECO:0007669"/>
    <property type="project" value="TreeGrafter"/>
</dbReference>
<dbReference type="PROSITE" id="PS01326">
    <property type="entry name" value="DAP_EPIMERASE"/>
    <property type="match status" value="1"/>
</dbReference>
<feature type="site" description="Could be important to modulate the pK values of the two catalytic cysteine residues" evidence="8">
    <location>
        <position position="196"/>
    </location>
</feature>
<proteinExistence type="inferred from homology"/>
<dbReference type="Gene3D" id="3.10.310.10">
    <property type="entry name" value="Diaminopimelate Epimerase, Chain A, domain 1"/>
    <property type="match status" value="2"/>
</dbReference>
<evidence type="ECO:0000256" key="3">
    <source>
        <dbReference type="ARBA" id="ARBA00013080"/>
    </source>
</evidence>
<feature type="binding site" evidence="8">
    <location>
        <begin position="71"/>
        <end position="72"/>
    </location>
    <ligand>
        <name>substrate</name>
    </ligand>
</feature>
<feature type="binding site" evidence="8">
    <location>
        <position position="61"/>
    </location>
    <ligand>
        <name>substrate</name>
    </ligand>
</feature>
<dbReference type="Proteomes" id="UP000321046">
    <property type="component" value="Unassembled WGS sequence"/>
</dbReference>
<comment type="function">
    <text evidence="8">Catalyzes the stereoinversion of LL-2,6-diaminopimelate (L,L-DAP) to meso-diaminopimelate (meso-DAP), a precursor of L-lysine and an essential component of the bacterial peptidoglycan.</text>
</comment>
<feature type="site" description="Could be important to modulate the pK values of the two catalytic cysteine residues" evidence="8">
    <location>
        <position position="148"/>
    </location>
</feature>
<dbReference type="RefSeq" id="WP_146974394.1">
    <property type="nucleotide sequence ID" value="NZ_VOSL01000044.1"/>
</dbReference>
<evidence type="ECO:0000256" key="1">
    <source>
        <dbReference type="ARBA" id="ARBA00005196"/>
    </source>
</evidence>
<evidence type="ECO:0000256" key="5">
    <source>
        <dbReference type="ARBA" id="ARBA00023154"/>
    </source>
</evidence>
<feature type="binding site" evidence="8">
    <location>
        <begin position="206"/>
        <end position="207"/>
    </location>
    <ligand>
        <name>substrate</name>
    </ligand>
</feature>
<feature type="active site" evidence="9">
    <location>
        <position position="70"/>
    </location>
</feature>
<name>A0A5C6X3Y9_9DELT</name>
<dbReference type="HAMAP" id="MF_00197">
    <property type="entry name" value="DAP_epimerase"/>
    <property type="match status" value="1"/>
</dbReference>